<feature type="region of interest" description="Disordered" evidence="5">
    <location>
        <begin position="37"/>
        <end position="181"/>
    </location>
</feature>
<feature type="compositionally biased region" description="Polar residues" evidence="5">
    <location>
        <begin position="127"/>
        <end position="136"/>
    </location>
</feature>
<keyword evidence="4" id="KW-0539">Nucleus</keyword>
<comment type="caution">
    <text evidence="8">The sequence shown here is derived from an EMBL/GenBank/DDBJ whole genome shotgun (WGS) entry which is preliminary data.</text>
</comment>
<dbReference type="PANTHER" id="PTHR12381">
    <property type="entry name" value="HETEROGENEOUS NUCLEAR RIBONUCLEOPROTEIN U FAMILY MEMBER"/>
    <property type="match status" value="1"/>
</dbReference>
<dbReference type="Pfam" id="PF13671">
    <property type="entry name" value="AAA_33"/>
    <property type="match status" value="1"/>
</dbReference>
<keyword evidence="9" id="KW-1185">Reference proteome</keyword>
<dbReference type="SUPFAM" id="SSF52540">
    <property type="entry name" value="P-loop containing nucleoside triphosphate hydrolases"/>
    <property type="match status" value="1"/>
</dbReference>
<dbReference type="PROSITE" id="PS50800">
    <property type="entry name" value="SAP"/>
    <property type="match status" value="1"/>
</dbReference>
<feature type="compositionally biased region" description="Basic and acidic residues" evidence="5">
    <location>
        <begin position="840"/>
        <end position="877"/>
    </location>
</feature>
<dbReference type="GO" id="GO:0003723">
    <property type="term" value="F:RNA binding"/>
    <property type="evidence" value="ECO:0007669"/>
    <property type="project" value="TreeGrafter"/>
</dbReference>
<dbReference type="InterPro" id="IPR013320">
    <property type="entry name" value="ConA-like_dom_sf"/>
</dbReference>
<dbReference type="Gene3D" id="2.60.120.920">
    <property type="match status" value="1"/>
</dbReference>
<comment type="subcellular location">
    <subcellularLocation>
        <location evidence="1">Nucleus</location>
    </subcellularLocation>
</comment>
<evidence type="ECO:0000313" key="9">
    <source>
        <dbReference type="Proteomes" id="UP001177670"/>
    </source>
</evidence>
<dbReference type="SUPFAM" id="SSF49899">
    <property type="entry name" value="Concanavalin A-like lectins/glucanases"/>
    <property type="match status" value="1"/>
</dbReference>
<dbReference type="EMBL" id="JAHYIQ010000008">
    <property type="protein sequence ID" value="KAK1129695.1"/>
    <property type="molecule type" value="Genomic_DNA"/>
</dbReference>
<dbReference type="InterPro" id="IPR001870">
    <property type="entry name" value="B30.2/SPRY"/>
</dbReference>
<dbReference type="InterPro" id="IPR003877">
    <property type="entry name" value="SPRY_dom"/>
</dbReference>
<dbReference type="CDD" id="cd12884">
    <property type="entry name" value="SPRY_hnRNP"/>
    <property type="match status" value="1"/>
</dbReference>
<dbReference type="Gene3D" id="3.40.50.300">
    <property type="entry name" value="P-loop containing nucleotide triphosphate hydrolases"/>
    <property type="match status" value="1"/>
</dbReference>
<dbReference type="InterPro" id="IPR035778">
    <property type="entry name" value="SPRY_hnRNP_U"/>
</dbReference>
<keyword evidence="3" id="KW-0597">Phosphoprotein</keyword>
<feature type="region of interest" description="Disordered" evidence="5">
    <location>
        <begin position="217"/>
        <end position="249"/>
    </location>
</feature>
<dbReference type="AlphaFoldDB" id="A0AA40G386"/>
<evidence type="ECO:0000256" key="1">
    <source>
        <dbReference type="ARBA" id="ARBA00004123"/>
    </source>
</evidence>
<feature type="compositionally biased region" description="Basic and acidic residues" evidence="5">
    <location>
        <begin position="55"/>
        <end position="69"/>
    </location>
</feature>
<dbReference type="Pfam" id="PF00622">
    <property type="entry name" value="SPRY"/>
    <property type="match status" value="1"/>
</dbReference>
<dbReference type="GO" id="GO:0005634">
    <property type="term" value="C:nucleus"/>
    <property type="evidence" value="ECO:0007669"/>
    <property type="project" value="UniProtKB-SubCell"/>
</dbReference>
<dbReference type="InterPro" id="IPR003034">
    <property type="entry name" value="SAP_dom"/>
</dbReference>
<feature type="compositionally biased region" description="Basic and acidic residues" evidence="5">
    <location>
        <begin position="930"/>
        <end position="942"/>
    </location>
</feature>
<feature type="compositionally biased region" description="Basic and acidic residues" evidence="5">
    <location>
        <begin position="166"/>
        <end position="181"/>
    </location>
</feature>
<dbReference type="SMART" id="SM00449">
    <property type="entry name" value="SPRY"/>
    <property type="match status" value="1"/>
</dbReference>
<feature type="compositionally biased region" description="Basic and acidic residues" evidence="5">
    <location>
        <begin position="386"/>
        <end position="402"/>
    </location>
</feature>
<evidence type="ECO:0000256" key="4">
    <source>
        <dbReference type="ARBA" id="ARBA00023242"/>
    </source>
</evidence>
<dbReference type="SUPFAM" id="SSF68906">
    <property type="entry name" value="SAP domain"/>
    <property type="match status" value="1"/>
</dbReference>
<protein>
    <submittedName>
        <fullName evidence="8">Uncharacterized protein</fullName>
    </submittedName>
</protein>
<dbReference type="Pfam" id="PF02037">
    <property type="entry name" value="SAP"/>
    <property type="match status" value="1"/>
</dbReference>
<dbReference type="InterPro" id="IPR027417">
    <property type="entry name" value="P-loop_NTPase"/>
</dbReference>
<evidence type="ECO:0000259" key="6">
    <source>
        <dbReference type="PROSITE" id="PS50188"/>
    </source>
</evidence>
<evidence type="ECO:0000259" key="7">
    <source>
        <dbReference type="PROSITE" id="PS50800"/>
    </source>
</evidence>
<organism evidence="8 9">
    <name type="scientific">Melipona bicolor</name>
    <dbReference type="NCBI Taxonomy" id="60889"/>
    <lineage>
        <taxon>Eukaryota</taxon>
        <taxon>Metazoa</taxon>
        <taxon>Ecdysozoa</taxon>
        <taxon>Arthropoda</taxon>
        <taxon>Hexapoda</taxon>
        <taxon>Insecta</taxon>
        <taxon>Pterygota</taxon>
        <taxon>Neoptera</taxon>
        <taxon>Endopterygota</taxon>
        <taxon>Hymenoptera</taxon>
        <taxon>Apocrita</taxon>
        <taxon>Aculeata</taxon>
        <taxon>Apoidea</taxon>
        <taxon>Anthophila</taxon>
        <taxon>Apidae</taxon>
        <taxon>Melipona</taxon>
    </lineage>
</organism>
<reference evidence="8" key="1">
    <citation type="submission" date="2021-10" db="EMBL/GenBank/DDBJ databases">
        <title>Melipona bicolor Genome sequencing and assembly.</title>
        <authorList>
            <person name="Araujo N.S."/>
            <person name="Arias M.C."/>
        </authorList>
    </citation>
    <scope>NUCLEOTIDE SEQUENCE</scope>
    <source>
        <strain evidence="8">USP_2M_L1-L4_2017</strain>
        <tissue evidence="8">Whole body</tissue>
    </source>
</reference>
<feature type="compositionally biased region" description="Basic and acidic residues" evidence="5">
    <location>
        <begin position="117"/>
        <end position="126"/>
    </location>
</feature>
<dbReference type="Proteomes" id="UP001177670">
    <property type="component" value="Unassembled WGS sequence"/>
</dbReference>
<accession>A0AA40G386</accession>
<sequence length="1048" mass="119475">MDLEKLKVAELRTELSQRRLDTKGVKSVLVERLRKAIEEENANQVNQGKANASTEDTHDDTMQENERSTKTPQTSKKSSRLSKTAPVMTPKEDSVKKSSRRSTPRVPYSSRRRTSPKKADQNDTSREPSPTISESALTEEAMAEGSMQEETITQEEPIVQEVTPVQEEKPLSPKKDEQEETKDLLLSIENKDINSMRVIKDEVKNANVDENEKNTNISQVCPIKSPVDYSDTDVSVSKESLNETDQKQESTVIKLTQETVENIHIKESQNTIAEAQENEKSTIINDAHDKIDTNTKSGTIEHEEENIESIDNDHIVESINDTKTTDIPDPEQQINELLEEDQDIDINENDELKEELSEDKTILSTNEKEMDSSIEKKQDEEDIEMSEIKHEEDTDVNMKEQDTNNVVKDRKRKRSPSPVEHRHDSPPPVLIENEPEIDDSALILSWYDSDLNLVIDKDGYFTATPMHNDGFSHMWAGARASYGFLCGKVYYEAKIVEHCTVNAENEDHPHVLKIGWSTPYTSMQLGEEKFSFGYSSIGKKLTDNQYEDYGLEFGKDDIIGCYLDATSENVVMSYTVNGKDQGIAFNISKEELSDKPLFPHILSKNCSFACNFGQETPWTEEILQDYVSIGNVESQYKIPGPRRPDKKGECEIIMMCGLPACGKTTWAMQYATEHPQKMYNILGLSSLINKMKDPGLSEKEGYNEQWKILIDKCTDALDRLIEMASSRRRNYILDQTNVYPSAQRRKLKNFCGYQRKAVVIVPSEEEFKSRIAKHKPIDGKEVTDSMILEMKANFRAPVVGASFDVVDWVELNQEEGEKLIEKYNKEGKDAGYGGQRIKRARNDSRSENTHESRGDIRSNRDNRDYRDRRSNYPDRNRNPVWRGNMGWRDRPQRGGGGHIRHGSGYGPPMPRRRRGVPIPLVHRGMSRRGGNIDRRGGNDRGRARQVSRSRAPIGNYQGSQQAMWSQQGNWPSAQSQEGWGQQNNWGSQPWGNWKSYGQGSYSQNSYNQQGYGNGNWNSWNQQYYNQYWGQQQQSGQTTPSSGQATNKQ</sequence>
<proteinExistence type="predicted"/>
<feature type="region of interest" description="Disordered" evidence="5">
    <location>
        <begin position="827"/>
        <end position="991"/>
    </location>
</feature>
<dbReference type="SMART" id="SM00513">
    <property type="entry name" value="SAP"/>
    <property type="match status" value="1"/>
</dbReference>
<feature type="compositionally biased region" description="Polar residues" evidence="5">
    <location>
        <begin position="956"/>
        <end position="990"/>
    </location>
</feature>
<dbReference type="GO" id="GO:0000380">
    <property type="term" value="P:alternative mRNA splicing, via spliceosome"/>
    <property type="evidence" value="ECO:0007669"/>
    <property type="project" value="TreeGrafter"/>
</dbReference>
<evidence type="ECO:0000256" key="5">
    <source>
        <dbReference type="SAM" id="MobiDB-lite"/>
    </source>
</evidence>
<dbReference type="PROSITE" id="PS50188">
    <property type="entry name" value="B302_SPRY"/>
    <property type="match status" value="1"/>
</dbReference>
<keyword evidence="2" id="KW-0488">Methylation</keyword>
<dbReference type="InterPro" id="IPR036361">
    <property type="entry name" value="SAP_dom_sf"/>
</dbReference>
<dbReference type="PANTHER" id="PTHR12381:SF56">
    <property type="entry name" value="B30.2_SPRY DOMAIN-CONTAINING PROTEIN-RELATED"/>
    <property type="match status" value="1"/>
</dbReference>
<dbReference type="Gene3D" id="1.10.720.30">
    <property type="entry name" value="SAP domain"/>
    <property type="match status" value="1"/>
</dbReference>
<name>A0AA40G386_9HYME</name>
<gene>
    <name evidence="8" type="ORF">K0M31_019411</name>
</gene>
<feature type="compositionally biased region" description="Basic and acidic residues" evidence="5">
    <location>
        <begin position="354"/>
        <end position="379"/>
    </location>
</feature>
<feature type="region of interest" description="Disordered" evidence="5">
    <location>
        <begin position="351"/>
        <end position="430"/>
    </location>
</feature>
<feature type="compositionally biased region" description="Polar residues" evidence="5">
    <location>
        <begin position="42"/>
        <end position="54"/>
    </location>
</feature>
<feature type="domain" description="SAP" evidence="7">
    <location>
        <begin position="3"/>
        <end position="37"/>
    </location>
</feature>
<evidence type="ECO:0000256" key="2">
    <source>
        <dbReference type="ARBA" id="ARBA00022481"/>
    </source>
</evidence>
<evidence type="ECO:0000313" key="8">
    <source>
        <dbReference type="EMBL" id="KAK1129695.1"/>
    </source>
</evidence>
<dbReference type="InterPro" id="IPR043136">
    <property type="entry name" value="B30.2/SPRY_sf"/>
</dbReference>
<feature type="domain" description="B30.2/SPRY" evidence="6">
    <location>
        <begin position="411"/>
        <end position="617"/>
    </location>
</feature>
<feature type="region of interest" description="Disordered" evidence="5">
    <location>
        <begin position="280"/>
        <end position="299"/>
    </location>
</feature>
<evidence type="ECO:0000256" key="3">
    <source>
        <dbReference type="ARBA" id="ARBA00022553"/>
    </source>
</evidence>